<proteinExistence type="predicted"/>
<gene>
    <name evidence="1" type="ordered locus">Ftrac_1863</name>
</gene>
<evidence type="ECO:0000313" key="2">
    <source>
        <dbReference type="Proteomes" id="UP000008720"/>
    </source>
</evidence>
<dbReference type="EMBL" id="CP002349">
    <property type="protein sequence ID" value="ADR21851.1"/>
    <property type="molecule type" value="Genomic_DNA"/>
</dbReference>
<evidence type="ECO:0000313" key="1">
    <source>
        <dbReference type="EMBL" id="ADR21851.1"/>
    </source>
</evidence>
<name>E4TSP1_MARTH</name>
<dbReference type="HOGENOM" id="CLU_2898973_0_0_10"/>
<keyword evidence="2" id="KW-1185">Reference proteome</keyword>
<protein>
    <submittedName>
        <fullName evidence="1">Uncharacterized protein</fullName>
    </submittedName>
</protein>
<accession>E4TSP1</accession>
<dbReference type="Proteomes" id="UP000008720">
    <property type="component" value="Chromosome"/>
</dbReference>
<dbReference type="KEGG" id="mtt:Ftrac_1863"/>
<organism evidence="1 2">
    <name type="scientific">Marivirga tractuosa (strain ATCC 23168 / DSM 4126 / NBRC 15989 / NCIMB 1408 / VKM B-1430 / H-43)</name>
    <name type="common">Microscilla tractuosa</name>
    <name type="synonym">Flexibacter tractuosus</name>
    <dbReference type="NCBI Taxonomy" id="643867"/>
    <lineage>
        <taxon>Bacteria</taxon>
        <taxon>Pseudomonadati</taxon>
        <taxon>Bacteroidota</taxon>
        <taxon>Cytophagia</taxon>
        <taxon>Cytophagales</taxon>
        <taxon>Marivirgaceae</taxon>
        <taxon>Marivirga</taxon>
    </lineage>
</organism>
<dbReference type="STRING" id="643867.Ftrac_1863"/>
<reference evidence="1 2" key="1">
    <citation type="journal article" date="2011" name="Stand. Genomic Sci.">
        <title>Complete genome sequence of Marivirga tractuosa type strain (H-43).</title>
        <authorList>
            <person name="Pagani I."/>
            <person name="Chertkov O."/>
            <person name="Lapidus A."/>
            <person name="Lucas S."/>
            <person name="Del Rio T.G."/>
            <person name="Tice H."/>
            <person name="Copeland A."/>
            <person name="Cheng J.F."/>
            <person name="Nolan M."/>
            <person name="Saunders E."/>
            <person name="Pitluck S."/>
            <person name="Held B."/>
            <person name="Goodwin L."/>
            <person name="Liolios K."/>
            <person name="Ovchinikova G."/>
            <person name="Ivanova N."/>
            <person name="Mavromatis K."/>
            <person name="Pati A."/>
            <person name="Chen A."/>
            <person name="Palaniappan K."/>
            <person name="Land M."/>
            <person name="Hauser L."/>
            <person name="Jeffries C.D."/>
            <person name="Detter J.C."/>
            <person name="Han C."/>
            <person name="Tapia R."/>
            <person name="Ngatchou-Djao O.D."/>
            <person name="Rohde M."/>
            <person name="Goker M."/>
            <person name="Spring S."/>
            <person name="Sikorski J."/>
            <person name="Woyke T."/>
            <person name="Bristow J."/>
            <person name="Eisen J.A."/>
            <person name="Markowitz V."/>
            <person name="Hugenholtz P."/>
            <person name="Klenk H.P."/>
            <person name="Kyrpides N.C."/>
        </authorList>
    </citation>
    <scope>NUCLEOTIDE SEQUENCE [LARGE SCALE GENOMIC DNA]</scope>
    <source>
        <strain evidence="2">ATCC 23168 / DSM 4126 / NBRC 15989 / NCIMB 1408 / VKM B-1430 / H-43</strain>
    </source>
</reference>
<dbReference type="AlphaFoldDB" id="E4TSP1"/>
<sequence length="62" mass="7594">MKTLLILFSLVIFQTEYPHTAQNKDFMVKYKFEKKDDGKTYMLGHIAFQKKQQKRHQYQYDC</sequence>